<dbReference type="InParanoid" id="A0A2H3CM57"/>
<dbReference type="EMBL" id="KZ293749">
    <property type="protein sequence ID" value="PBK80282.1"/>
    <property type="molecule type" value="Genomic_DNA"/>
</dbReference>
<proteinExistence type="predicted"/>
<accession>A0A2H3CM57</accession>
<dbReference type="OrthoDB" id="3064460at2759"/>
<organism evidence="2 3">
    <name type="scientific">Armillaria gallica</name>
    <name type="common">Bulbous honey fungus</name>
    <name type="synonym">Armillaria bulbosa</name>
    <dbReference type="NCBI Taxonomy" id="47427"/>
    <lineage>
        <taxon>Eukaryota</taxon>
        <taxon>Fungi</taxon>
        <taxon>Dikarya</taxon>
        <taxon>Basidiomycota</taxon>
        <taxon>Agaricomycotina</taxon>
        <taxon>Agaricomycetes</taxon>
        <taxon>Agaricomycetidae</taxon>
        <taxon>Agaricales</taxon>
        <taxon>Marasmiineae</taxon>
        <taxon>Physalacriaceae</taxon>
        <taxon>Armillaria</taxon>
    </lineage>
</organism>
<evidence type="ECO:0000256" key="1">
    <source>
        <dbReference type="SAM" id="SignalP"/>
    </source>
</evidence>
<sequence length="192" mass="21680">MRSVTPGHVSLLCCILFAEGVTAKLHRKESLDGHLVWSSVLTFAYIERHRPSIFVLRATRAVYPFQMFGTLGRAIPEYSQCLNAISVGILVLSCSLWNSKIDGTEGQKSENSRMIDEILLTTVHRHSNLYCCRRVCSIFFPLKYYRMTTASVVCITRFLFTGPQHRFQTKLAFTCSNSHCLIGRPPGVEVTT</sequence>
<name>A0A2H3CM57_ARMGA</name>
<evidence type="ECO:0000313" key="3">
    <source>
        <dbReference type="Proteomes" id="UP000217790"/>
    </source>
</evidence>
<keyword evidence="3" id="KW-1185">Reference proteome</keyword>
<reference evidence="3" key="1">
    <citation type="journal article" date="2017" name="Nat. Ecol. Evol.">
        <title>Genome expansion and lineage-specific genetic innovations in the forest pathogenic fungi Armillaria.</title>
        <authorList>
            <person name="Sipos G."/>
            <person name="Prasanna A.N."/>
            <person name="Walter M.C."/>
            <person name="O'Connor E."/>
            <person name="Balint B."/>
            <person name="Krizsan K."/>
            <person name="Kiss B."/>
            <person name="Hess J."/>
            <person name="Varga T."/>
            <person name="Slot J."/>
            <person name="Riley R."/>
            <person name="Boka B."/>
            <person name="Rigling D."/>
            <person name="Barry K."/>
            <person name="Lee J."/>
            <person name="Mihaltcheva S."/>
            <person name="LaButti K."/>
            <person name="Lipzen A."/>
            <person name="Waldron R."/>
            <person name="Moloney N.M."/>
            <person name="Sperisen C."/>
            <person name="Kredics L."/>
            <person name="Vagvoelgyi C."/>
            <person name="Patrignani A."/>
            <person name="Fitzpatrick D."/>
            <person name="Nagy I."/>
            <person name="Doyle S."/>
            <person name="Anderson J.B."/>
            <person name="Grigoriev I.V."/>
            <person name="Gueldener U."/>
            <person name="Muensterkoetter M."/>
            <person name="Nagy L.G."/>
        </authorList>
    </citation>
    <scope>NUCLEOTIDE SEQUENCE [LARGE SCALE GENOMIC DNA]</scope>
    <source>
        <strain evidence="3">Ar21-2</strain>
    </source>
</reference>
<dbReference type="AlphaFoldDB" id="A0A2H3CM57"/>
<feature type="chain" id="PRO_5013682204" description="Secreted protein" evidence="1">
    <location>
        <begin position="24"/>
        <end position="192"/>
    </location>
</feature>
<dbReference type="Proteomes" id="UP000217790">
    <property type="component" value="Unassembled WGS sequence"/>
</dbReference>
<evidence type="ECO:0008006" key="4">
    <source>
        <dbReference type="Google" id="ProtNLM"/>
    </source>
</evidence>
<keyword evidence="1" id="KW-0732">Signal</keyword>
<gene>
    <name evidence="2" type="ORF">ARMGADRAFT_1069053</name>
</gene>
<protein>
    <recommendedName>
        <fullName evidence="4">Secreted protein</fullName>
    </recommendedName>
</protein>
<evidence type="ECO:0000313" key="2">
    <source>
        <dbReference type="EMBL" id="PBK80282.1"/>
    </source>
</evidence>
<feature type="signal peptide" evidence="1">
    <location>
        <begin position="1"/>
        <end position="23"/>
    </location>
</feature>